<comment type="caution">
    <text evidence="7">The sequence shown here is derived from an EMBL/GenBank/DDBJ whole genome shotgun (WGS) entry which is preliminary data.</text>
</comment>
<accession>A0A7W7ZXT6</accession>
<evidence type="ECO:0000256" key="5">
    <source>
        <dbReference type="ARBA" id="ARBA00023210"/>
    </source>
</evidence>
<organism evidence="7 8">
    <name type="scientific">Nonomuraea endophytica</name>
    <dbReference type="NCBI Taxonomy" id="714136"/>
    <lineage>
        <taxon>Bacteria</taxon>
        <taxon>Bacillati</taxon>
        <taxon>Actinomycetota</taxon>
        <taxon>Actinomycetes</taxon>
        <taxon>Streptosporangiales</taxon>
        <taxon>Streptosporangiaceae</taxon>
        <taxon>Nonomuraea</taxon>
    </lineage>
</organism>
<dbReference type="Proteomes" id="UP000568380">
    <property type="component" value="Unassembled WGS sequence"/>
</dbReference>
<proteinExistence type="inferred from homology"/>
<dbReference type="GO" id="GO:0030435">
    <property type="term" value="P:sporulation resulting in formation of a cellular spore"/>
    <property type="evidence" value="ECO:0007669"/>
    <property type="project" value="UniProtKB-KW"/>
</dbReference>
<gene>
    <name evidence="7" type="ORF">HNR40_001263</name>
</gene>
<evidence type="ECO:0008006" key="9">
    <source>
        <dbReference type="Google" id="ProtNLM"/>
    </source>
</evidence>
<dbReference type="Gene3D" id="2.30.31.20">
    <property type="entry name" value="Sporulation-specific cell division protein SsgB"/>
    <property type="match status" value="1"/>
</dbReference>
<dbReference type="RefSeq" id="WP_184958967.1">
    <property type="nucleotide sequence ID" value="NZ_JACHIN010000001.1"/>
</dbReference>
<sequence length="132" mass="14819">MSPSIVHYAKLYGGANHQDVLTVFLQYHSRDPHFIRIEIPGVPGHLDIARSVLSEGLNRSVESKDVRVAPSDDPDLLFIEMPADSALTFLILRESLGVFLAETYAVVPAGQEDEQIKWDQEYDLLIERTESP</sequence>
<comment type="similarity">
    <text evidence="2">Belongs to the SsgA family.</text>
</comment>
<name>A0A7W7ZXT6_9ACTN</name>
<dbReference type="InterPro" id="IPR006776">
    <property type="entry name" value="SsgB"/>
</dbReference>
<reference evidence="7 8" key="1">
    <citation type="submission" date="2020-08" db="EMBL/GenBank/DDBJ databases">
        <title>Genomic Encyclopedia of Type Strains, Phase IV (KMG-IV): sequencing the most valuable type-strain genomes for metagenomic binning, comparative biology and taxonomic classification.</title>
        <authorList>
            <person name="Goeker M."/>
        </authorList>
    </citation>
    <scope>NUCLEOTIDE SEQUENCE [LARGE SCALE GENOMIC DNA]</scope>
    <source>
        <strain evidence="7 8">DSM 45385</strain>
    </source>
</reference>
<keyword evidence="6" id="KW-0131">Cell cycle</keyword>
<protein>
    <recommendedName>
        <fullName evidence="9">SsgA family sporulation/cell division regulator</fullName>
    </recommendedName>
</protein>
<comment type="subcellular location">
    <subcellularLocation>
        <location evidence="1">Cell septum</location>
    </subcellularLocation>
</comment>
<keyword evidence="5" id="KW-0717">Septation</keyword>
<dbReference type="GO" id="GO:0030428">
    <property type="term" value="C:cell septum"/>
    <property type="evidence" value="ECO:0007669"/>
    <property type="project" value="UniProtKB-SubCell"/>
</dbReference>
<evidence type="ECO:0000256" key="1">
    <source>
        <dbReference type="ARBA" id="ARBA00004431"/>
    </source>
</evidence>
<keyword evidence="4" id="KW-0749">Sporulation</keyword>
<dbReference type="AlphaFoldDB" id="A0A7W7ZXT6"/>
<dbReference type="InterPro" id="IPR038658">
    <property type="entry name" value="SsgB_sf"/>
</dbReference>
<evidence type="ECO:0000256" key="6">
    <source>
        <dbReference type="ARBA" id="ARBA00023306"/>
    </source>
</evidence>
<evidence type="ECO:0000256" key="3">
    <source>
        <dbReference type="ARBA" id="ARBA00022618"/>
    </source>
</evidence>
<keyword evidence="3" id="KW-0132">Cell division</keyword>
<keyword evidence="8" id="KW-1185">Reference proteome</keyword>
<evidence type="ECO:0000313" key="8">
    <source>
        <dbReference type="Proteomes" id="UP000568380"/>
    </source>
</evidence>
<evidence type="ECO:0000313" key="7">
    <source>
        <dbReference type="EMBL" id="MBB5075817.1"/>
    </source>
</evidence>
<dbReference type="Pfam" id="PF04686">
    <property type="entry name" value="SsgA"/>
    <property type="match status" value="1"/>
</dbReference>
<dbReference type="GO" id="GO:0000917">
    <property type="term" value="P:division septum assembly"/>
    <property type="evidence" value="ECO:0007669"/>
    <property type="project" value="UniProtKB-KW"/>
</dbReference>
<dbReference type="EMBL" id="JACHIN010000001">
    <property type="protein sequence ID" value="MBB5075817.1"/>
    <property type="molecule type" value="Genomic_DNA"/>
</dbReference>
<evidence type="ECO:0000256" key="4">
    <source>
        <dbReference type="ARBA" id="ARBA00022969"/>
    </source>
</evidence>
<evidence type="ECO:0000256" key="2">
    <source>
        <dbReference type="ARBA" id="ARBA00009323"/>
    </source>
</evidence>